<accession>A0AAD4I6I6</accession>
<sequence>MRCAFHLLFTSLAAATVRAAGGTVWATPHESYSSSVGVLGCKVDTNRIAYWPQSVDCNNICVSLSYEGRTVHLLRIDQSEGAHDVSYDAWNYLVTGYSATERPTTGGATPMEYQDADPSACASLIHTDGGKLPLSAANSMNFLASCLATDTWVGKNHILYNILDPVCSWGNDEKCTLDWPTANQPACPTQLGTPSVLSTTPVYNIQYMTGNKVSANSGQVVASGGPSISPLGLSQKSGGRIARGDAIMVTAMSLFASGKYNAGKNLTYAIGIRPVQVEHVEPTVVATGQILAGHDSCKPTITVKNATLGGSFEVTVEVAKQTNGTLATQIGKDIVYLTVVQGNDTNPFELEPTRAEDLPTPILLRPTPIGGELPPRGKYTRDVSIRVRWQDVTAPGGASIQPFAGATVWIYIHSMEDETRTLYAHSSLTLNAAGRARKTISVPRSQYIALVTVAFDNRVLRFVSTTTSHAGRTGGIEFPLPYHEEGDDGAGTLTVDEIIPDSYGPGLVRMWREFNGIWAAADAAVGMWDVPKVSVLYPSDWSRYLRGQGKIQMWGSVGLGSADHFAHELGHHFMHSVAGGIPGPGGDHGICDGTVADRGLAFSEGFASAFAATLLGRQVVAGVDYGAYSCGGERDMETRSWTVM</sequence>
<protein>
    <submittedName>
        <fullName evidence="2">Uncharacterized protein</fullName>
    </submittedName>
</protein>
<gene>
    <name evidence="2" type="ORF">NEMBOFW57_004237</name>
</gene>
<evidence type="ECO:0000313" key="3">
    <source>
        <dbReference type="Proteomes" id="UP001197093"/>
    </source>
</evidence>
<organism evidence="2 3">
    <name type="scientific">Staphylotrichum longicolle</name>
    <dbReference type="NCBI Taxonomy" id="669026"/>
    <lineage>
        <taxon>Eukaryota</taxon>
        <taxon>Fungi</taxon>
        <taxon>Dikarya</taxon>
        <taxon>Ascomycota</taxon>
        <taxon>Pezizomycotina</taxon>
        <taxon>Sordariomycetes</taxon>
        <taxon>Sordariomycetidae</taxon>
        <taxon>Sordariales</taxon>
        <taxon>Chaetomiaceae</taxon>
        <taxon>Staphylotrichum</taxon>
    </lineage>
</organism>
<dbReference type="AlphaFoldDB" id="A0AAD4I6I6"/>
<reference evidence="2" key="1">
    <citation type="submission" date="2023-02" db="EMBL/GenBank/DDBJ databases">
        <authorList>
            <person name="Palmer J.M."/>
        </authorList>
    </citation>
    <scope>NUCLEOTIDE SEQUENCE</scope>
    <source>
        <strain evidence="2">FW57</strain>
    </source>
</reference>
<keyword evidence="3" id="KW-1185">Reference proteome</keyword>
<evidence type="ECO:0000313" key="2">
    <source>
        <dbReference type="EMBL" id="KAG7294168.1"/>
    </source>
</evidence>
<dbReference type="Proteomes" id="UP001197093">
    <property type="component" value="Unassembled WGS sequence"/>
</dbReference>
<proteinExistence type="predicted"/>
<name>A0AAD4I6I6_9PEZI</name>
<comment type="caution">
    <text evidence="2">The sequence shown here is derived from an EMBL/GenBank/DDBJ whole genome shotgun (WGS) entry which is preliminary data.</text>
</comment>
<keyword evidence="1" id="KW-0732">Signal</keyword>
<feature type="chain" id="PRO_5041991169" evidence="1">
    <location>
        <begin position="20"/>
        <end position="644"/>
    </location>
</feature>
<dbReference type="PANTHER" id="PTHR38850">
    <property type="entry name" value="CERATO-PLATANIN"/>
    <property type="match status" value="1"/>
</dbReference>
<feature type="signal peptide" evidence="1">
    <location>
        <begin position="1"/>
        <end position="19"/>
    </location>
</feature>
<dbReference type="PANTHER" id="PTHR38850:SF2">
    <property type="entry name" value="CERATO-PLATANIN"/>
    <property type="match status" value="1"/>
</dbReference>
<evidence type="ECO:0000256" key="1">
    <source>
        <dbReference type="SAM" id="SignalP"/>
    </source>
</evidence>
<dbReference type="EMBL" id="JAHCVI010000001">
    <property type="protein sequence ID" value="KAG7294168.1"/>
    <property type="molecule type" value="Genomic_DNA"/>
</dbReference>